<evidence type="ECO:0000256" key="1">
    <source>
        <dbReference type="PROSITE-ProRule" id="PRU00042"/>
    </source>
</evidence>
<accession>A0AAD9PLG8</accession>
<feature type="domain" description="C2H2-type" evidence="2">
    <location>
        <begin position="244"/>
        <end position="272"/>
    </location>
</feature>
<dbReference type="GO" id="GO:0008270">
    <property type="term" value="F:zinc ion binding"/>
    <property type="evidence" value="ECO:0007669"/>
    <property type="project" value="UniProtKB-KW"/>
</dbReference>
<dbReference type="GeneID" id="94334338"/>
<sequence>MHNNSLEKNYKIAMKYEGIPPLSSALYYTKRRLLSASYKLRNTEVGLGDFRNGSGFFNTDDASHSDGHHLHSSSRHVPSLQEYLFRLSLSYRNIKTPSTDDDLTNGLIFLSQHPSLNFITESNFKSGYKAKSRTSTTGLIYGRIEQLDEILKTNRSNYNFQPLEPLADGKKRCPDGKNVIVGPMSANEVALLIACALKLKETDCLDRNLESKLDRSTRTWRHNGRVPNIVYPSLIAELFENRLVQCNVCGLRFTSADSRQLHVSAIHESGRRSSSLWNSLDGWIASSIHNVKSTARSLTLETLRRLLVDAGEYGSIAWLRYSLEIPVQATSVEDVLESQNTPKASARQRESDSMLLWNWATLNDCNEGDDFGVSHQTPNIEIISDFSPGVIQQMFERTSENVQILNARVPGGICVEALNICRAKCGLCFDDLCLRYSVHNNAPIYYNTCGVCIDWDFVSQAFPIAIDPDFIFKLEHGPIDPFLSLSKIACLRLYYSGFKSRASQAVTTHFEIARSKRSIDSYTSAFPPDFADMAYVHVTCIGAILRHHIGRAKQGNHFSASLASLYPDFGPI</sequence>
<keyword evidence="1" id="KW-0479">Metal-binding</keyword>
<gene>
    <name evidence="3" type="ORF">BdWA1_000040</name>
</gene>
<reference evidence="3" key="1">
    <citation type="journal article" date="2023" name="Nat. Microbiol.">
        <title>Babesia duncani multi-omics identifies virulence factors and drug targets.</title>
        <authorList>
            <person name="Singh P."/>
            <person name="Lonardi S."/>
            <person name="Liang Q."/>
            <person name="Vydyam P."/>
            <person name="Khabirova E."/>
            <person name="Fang T."/>
            <person name="Gihaz S."/>
            <person name="Thekkiniath J."/>
            <person name="Munshi M."/>
            <person name="Abel S."/>
            <person name="Ciampossin L."/>
            <person name="Batugedara G."/>
            <person name="Gupta M."/>
            <person name="Lu X.M."/>
            <person name="Lenz T."/>
            <person name="Chakravarty S."/>
            <person name="Cornillot E."/>
            <person name="Hu Y."/>
            <person name="Ma W."/>
            <person name="Gonzalez L.M."/>
            <person name="Sanchez S."/>
            <person name="Estrada K."/>
            <person name="Sanchez-Flores A."/>
            <person name="Montero E."/>
            <person name="Harb O.S."/>
            <person name="Le Roch K.G."/>
            <person name="Mamoun C.B."/>
        </authorList>
    </citation>
    <scope>NUCLEOTIDE SEQUENCE</scope>
    <source>
        <strain evidence="3">WA1</strain>
    </source>
</reference>
<evidence type="ECO:0000313" key="4">
    <source>
        <dbReference type="Proteomes" id="UP001214638"/>
    </source>
</evidence>
<proteinExistence type="predicted"/>
<comment type="caution">
    <text evidence="3">The sequence shown here is derived from an EMBL/GenBank/DDBJ whole genome shotgun (WGS) entry which is preliminary data.</text>
</comment>
<dbReference type="AlphaFoldDB" id="A0AAD9PLG8"/>
<dbReference type="KEGG" id="bdw:94334338"/>
<dbReference type="Proteomes" id="UP001214638">
    <property type="component" value="Unassembled WGS sequence"/>
</dbReference>
<dbReference type="PROSITE" id="PS50157">
    <property type="entry name" value="ZINC_FINGER_C2H2_2"/>
    <property type="match status" value="1"/>
</dbReference>
<dbReference type="PROSITE" id="PS00028">
    <property type="entry name" value="ZINC_FINGER_C2H2_1"/>
    <property type="match status" value="1"/>
</dbReference>
<dbReference type="InterPro" id="IPR013087">
    <property type="entry name" value="Znf_C2H2_type"/>
</dbReference>
<protein>
    <submittedName>
        <fullName evidence="3">Zinc finger C2H2-type</fullName>
    </submittedName>
</protein>
<dbReference type="RefSeq" id="XP_067803887.1">
    <property type="nucleotide sequence ID" value="XM_067945096.1"/>
</dbReference>
<keyword evidence="1" id="KW-0863">Zinc-finger</keyword>
<keyword evidence="4" id="KW-1185">Reference proteome</keyword>
<name>A0AAD9PLG8_9APIC</name>
<evidence type="ECO:0000313" key="3">
    <source>
        <dbReference type="EMBL" id="KAK2197045.1"/>
    </source>
</evidence>
<keyword evidence="1" id="KW-0862">Zinc</keyword>
<dbReference type="EMBL" id="JALLKP010000001">
    <property type="protein sequence ID" value="KAK2197045.1"/>
    <property type="molecule type" value="Genomic_DNA"/>
</dbReference>
<organism evidence="3 4">
    <name type="scientific">Babesia duncani</name>
    <dbReference type="NCBI Taxonomy" id="323732"/>
    <lineage>
        <taxon>Eukaryota</taxon>
        <taxon>Sar</taxon>
        <taxon>Alveolata</taxon>
        <taxon>Apicomplexa</taxon>
        <taxon>Aconoidasida</taxon>
        <taxon>Piroplasmida</taxon>
        <taxon>Babesiidae</taxon>
        <taxon>Babesia</taxon>
    </lineage>
</organism>
<evidence type="ECO:0000259" key="2">
    <source>
        <dbReference type="PROSITE" id="PS50157"/>
    </source>
</evidence>